<evidence type="ECO:0000313" key="1">
    <source>
        <dbReference type="EMBL" id="PGH28465.1"/>
    </source>
</evidence>
<accession>A0A2B7Z4F0</accession>
<gene>
    <name evidence="1" type="ORF">GX50_08795</name>
</gene>
<dbReference type="AlphaFoldDB" id="A0A2B7Z4F0"/>
<organism evidence="1 2">
    <name type="scientific">[Emmonsia] crescens</name>
    <dbReference type="NCBI Taxonomy" id="73230"/>
    <lineage>
        <taxon>Eukaryota</taxon>
        <taxon>Fungi</taxon>
        <taxon>Dikarya</taxon>
        <taxon>Ascomycota</taxon>
        <taxon>Pezizomycotina</taxon>
        <taxon>Eurotiomycetes</taxon>
        <taxon>Eurotiomycetidae</taxon>
        <taxon>Onygenales</taxon>
        <taxon>Ajellomycetaceae</taxon>
        <taxon>Emergomyces</taxon>
    </lineage>
</organism>
<evidence type="ECO:0000313" key="2">
    <source>
        <dbReference type="Proteomes" id="UP000226031"/>
    </source>
</evidence>
<sequence length="42" mass="4583">MSITIKKSEKLISLNSLNHSSNLSICNKPSQKPKISIATQSI</sequence>
<proteinExistence type="predicted"/>
<keyword evidence="2" id="KW-1185">Reference proteome</keyword>
<name>A0A2B7Z4F0_9EURO</name>
<protein>
    <submittedName>
        <fullName evidence="1">Uncharacterized protein</fullName>
    </submittedName>
</protein>
<dbReference type="EMBL" id="PDND01000418">
    <property type="protein sequence ID" value="PGH28465.1"/>
    <property type="molecule type" value="Genomic_DNA"/>
</dbReference>
<reference evidence="1 2" key="1">
    <citation type="submission" date="2017-10" db="EMBL/GenBank/DDBJ databases">
        <title>Comparative genomics in systemic dimorphic fungi from Ajellomycetaceae.</title>
        <authorList>
            <person name="Munoz J.F."/>
            <person name="Mcewen J.G."/>
            <person name="Clay O.K."/>
            <person name="Cuomo C.A."/>
        </authorList>
    </citation>
    <scope>NUCLEOTIDE SEQUENCE [LARGE SCALE GENOMIC DNA]</scope>
    <source>
        <strain evidence="1 2">UAMH4076</strain>
    </source>
</reference>
<dbReference type="Proteomes" id="UP000226031">
    <property type="component" value="Unassembled WGS sequence"/>
</dbReference>
<comment type="caution">
    <text evidence="1">The sequence shown here is derived from an EMBL/GenBank/DDBJ whole genome shotgun (WGS) entry which is preliminary data.</text>
</comment>